<comment type="similarity">
    <text evidence="1">Belongs to the putative lipase ROG1 family.</text>
</comment>
<evidence type="ECO:0000259" key="7">
    <source>
        <dbReference type="Pfam" id="PF24883"/>
    </source>
</evidence>
<proteinExistence type="inferred from homology"/>
<evidence type="ECO:0000256" key="3">
    <source>
        <dbReference type="PROSITE-ProRule" id="PRU00221"/>
    </source>
</evidence>
<dbReference type="SMART" id="SM00320">
    <property type="entry name" value="WD40"/>
    <property type="match status" value="5"/>
</dbReference>
<dbReference type="SUPFAM" id="SSF50998">
    <property type="entry name" value="Quinoprotein alcohol dehydrogenase-like"/>
    <property type="match status" value="1"/>
</dbReference>
<evidence type="ECO:0000256" key="1">
    <source>
        <dbReference type="ARBA" id="ARBA00007920"/>
    </source>
</evidence>
<feature type="domain" description="GPI inositol-deacylase winged helix" evidence="6">
    <location>
        <begin position="632"/>
        <end position="720"/>
    </location>
</feature>
<dbReference type="InterPro" id="IPR056884">
    <property type="entry name" value="NPHP3-like_N"/>
</dbReference>
<dbReference type="Pfam" id="PF05057">
    <property type="entry name" value="DUF676"/>
    <property type="match status" value="1"/>
</dbReference>
<feature type="domain" description="Nephrocystin 3-like N-terminal" evidence="7">
    <location>
        <begin position="368"/>
        <end position="530"/>
    </location>
</feature>
<evidence type="ECO:0000313" key="9">
    <source>
        <dbReference type="Proteomes" id="UP001302745"/>
    </source>
</evidence>
<dbReference type="InterPro" id="IPR011047">
    <property type="entry name" value="Quinoprotein_ADH-like_sf"/>
</dbReference>
<dbReference type="Pfam" id="PF22939">
    <property type="entry name" value="WHD_GPIID"/>
    <property type="match status" value="1"/>
</dbReference>
<evidence type="ECO:0000256" key="2">
    <source>
        <dbReference type="ARBA" id="ARBA00022737"/>
    </source>
</evidence>
<comment type="caution">
    <text evidence="8">The sequence shown here is derived from an EMBL/GenBank/DDBJ whole genome shotgun (WGS) entry which is preliminary data.</text>
</comment>
<organism evidence="8 9">
    <name type="scientific">Chaetomidium leptoderma</name>
    <dbReference type="NCBI Taxonomy" id="669021"/>
    <lineage>
        <taxon>Eukaryota</taxon>
        <taxon>Fungi</taxon>
        <taxon>Dikarya</taxon>
        <taxon>Ascomycota</taxon>
        <taxon>Pezizomycotina</taxon>
        <taxon>Sordariomycetes</taxon>
        <taxon>Sordariomycetidae</taxon>
        <taxon>Sordariales</taxon>
        <taxon>Chaetomiaceae</taxon>
        <taxon>Chaetomidium</taxon>
    </lineage>
</organism>
<dbReference type="Gene3D" id="2.130.10.10">
    <property type="entry name" value="YVTN repeat-like/Quinoprotein amine dehydrogenase"/>
    <property type="match status" value="3"/>
</dbReference>
<keyword evidence="9" id="KW-1185">Reference proteome</keyword>
<feature type="domain" description="DUF676" evidence="5">
    <location>
        <begin position="80"/>
        <end position="209"/>
    </location>
</feature>
<dbReference type="SUPFAM" id="SSF53474">
    <property type="entry name" value="alpha/beta-Hydrolases"/>
    <property type="match status" value="1"/>
</dbReference>
<dbReference type="EMBL" id="MU856999">
    <property type="protein sequence ID" value="KAK4151819.1"/>
    <property type="molecule type" value="Genomic_DNA"/>
</dbReference>
<accession>A0AAN6VIP9</accession>
<evidence type="ECO:0000313" key="8">
    <source>
        <dbReference type="EMBL" id="KAK4151819.1"/>
    </source>
</evidence>
<evidence type="ECO:0000259" key="6">
    <source>
        <dbReference type="Pfam" id="PF22939"/>
    </source>
</evidence>
<dbReference type="Pfam" id="PF00400">
    <property type="entry name" value="WD40"/>
    <property type="match status" value="2"/>
</dbReference>
<dbReference type="Gene3D" id="3.40.50.300">
    <property type="entry name" value="P-loop containing nucleotide triphosphate hydrolases"/>
    <property type="match status" value="1"/>
</dbReference>
<dbReference type="InterPro" id="IPR029058">
    <property type="entry name" value="AB_hydrolase_fold"/>
</dbReference>
<dbReference type="Pfam" id="PF24883">
    <property type="entry name" value="NPHP3_N"/>
    <property type="match status" value="1"/>
</dbReference>
<evidence type="ECO:0008006" key="10">
    <source>
        <dbReference type="Google" id="ProtNLM"/>
    </source>
</evidence>
<dbReference type="Gene3D" id="3.40.50.1820">
    <property type="entry name" value="alpha/beta hydrolase"/>
    <property type="match status" value="1"/>
</dbReference>
<dbReference type="SUPFAM" id="SSF52540">
    <property type="entry name" value="P-loop containing nucleoside triphosphate hydrolases"/>
    <property type="match status" value="1"/>
</dbReference>
<evidence type="ECO:0000256" key="4">
    <source>
        <dbReference type="SAM" id="MobiDB-lite"/>
    </source>
</evidence>
<keyword evidence="3" id="KW-0853">WD repeat</keyword>
<dbReference type="SUPFAM" id="SSF69322">
    <property type="entry name" value="Tricorn protease domain 2"/>
    <property type="match status" value="1"/>
</dbReference>
<dbReference type="PANTHER" id="PTHR10039">
    <property type="entry name" value="AMELOGENIN"/>
    <property type="match status" value="1"/>
</dbReference>
<dbReference type="InterPro" id="IPR027417">
    <property type="entry name" value="P-loop_NTPase"/>
</dbReference>
<feature type="repeat" description="WD" evidence="3">
    <location>
        <begin position="1135"/>
        <end position="1170"/>
    </location>
</feature>
<evidence type="ECO:0000259" key="5">
    <source>
        <dbReference type="Pfam" id="PF05057"/>
    </source>
</evidence>
<protein>
    <recommendedName>
        <fullName evidence="10">GPI inositol-deacylase</fullName>
    </recommendedName>
</protein>
<keyword evidence="2" id="KW-0677">Repeat</keyword>
<dbReference type="PROSITE" id="PS50082">
    <property type="entry name" value="WD_REPEATS_2"/>
    <property type="match status" value="1"/>
</dbReference>
<feature type="compositionally biased region" description="Basic and acidic residues" evidence="4">
    <location>
        <begin position="1022"/>
        <end position="1037"/>
    </location>
</feature>
<dbReference type="Proteomes" id="UP001302745">
    <property type="component" value="Unassembled WGS sequence"/>
</dbReference>
<dbReference type="InterPro" id="IPR054471">
    <property type="entry name" value="GPIID_WHD"/>
</dbReference>
<dbReference type="InterPro" id="IPR001680">
    <property type="entry name" value="WD40_rpt"/>
</dbReference>
<dbReference type="PANTHER" id="PTHR10039:SF16">
    <property type="entry name" value="GPI INOSITOL-DEACYLASE"/>
    <property type="match status" value="1"/>
</dbReference>
<dbReference type="InterPro" id="IPR015943">
    <property type="entry name" value="WD40/YVTN_repeat-like_dom_sf"/>
</dbReference>
<reference evidence="8" key="1">
    <citation type="journal article" date="2023" name="Mol. Phylogenet. Evol.">
        <title>Genome-scale phylogeny and comparative genomics of the fungal order Sordariales.</title>
        <authorList>
            <person name="Hensen N."/>
            <person name="Bonometti L."/>
            <person name="Westerberg I."/>
            <person name="Brannstrom I.O."/>
            <person name="Guillou S."/>
            <person name="Cros-Aarteil S."/>
            <person name="Calhoun S."/>
            <person name="Haridas S."/>
            <person name="Kuo A."/>
            <person name="Mondo S."/>
            <person name="Pangilinan J."/>
            <person name="Riley R."/>
            <person name="LaButti K."/>
            <person name="Andreopoulos B."/>
            <person name="Lipzen A."/>
            <person name="Chen C."/>
            <person name="Yan M."/>
            <person name="Daum C."/>
            <person name="Ng V."/>
            <person name="Clum A."/>
            <person name="Steindorff A."/>
            <person name="Ohm R.A."/>
            <person name="Martin F."/>
            <person name="Silar P."/>
            <person name="Natvig D.O."/>
            <person name="Lalanne C."/>
            <person name="Gautier V."/>
            <person name="Ament-Velasquez S.L."/>
            <person name="Kruys A."/>
            <person name="Hutchinson M.I."/>
            <person name="Powell A.J."/>
            <person name="Barry K."/>
            <person name="Miller A.N."/>
            <person name="Grigoriev I.V."/>
            <person name="Debuchy R."/>
            <person name="Gladieux P."/>
            <person name="Hiltunen Thoren M."/>
            <person name="Johannesson H."/>
        </authorList>
    </citation>
    <scope>NUCLEOTIDE SEQUENCE</scope>
    <source>
        <strain evidence="8">CBS 538.74</strain>
    </source>
</reference>
<name>A0AAN6VIP9_9PEZI</name>
<feature type="region of interest" description="Disordered" evidence="4">
    <location>
        <begin position="1022"/>
        <end position="1043"/>
    </location>
</feature>
<sequence>MAFRHAASNPGPLECRSTTASETLPLPLSQTAIPDSSLIRKGLKNFSFTRKKTAAAESDDTWGPLGLRLLHSPPDPLIDFIFVHGLRGGSVKTWCNSEDLRVFWPQAWLPRDADLQNARIHSFGYNSDWGDSKETSLDLHDFGRSLLGEMSTSPALRKGKQTPIILIGHSMGGLVMKKAYLLARQDERARELAERIKCMFFLGTPHRGSDSAKLLNSLLRASTILSPKQYVADIARSSGAVTVINDEFRFFADDLHIWSFYETIKTRVGISSSMIVERSSAVIGHKTEVVNPLNADHRNICKFDSPSHPNYIFVRNSLVKAAEDVLGDALGQRAEETRLRISILETFLHIAHNPEDDLHAIESKKTGGSCLWVTDLPSFKDWRDTDGESLLCHWLTGQAGAGKSVLTTQVARHLQNKGVDTCFYFFRHGQKAQQTVSSLLRALAFQMALLHPSVREVLFAMHEAGLRFDKDDERAIWRKLFVNGILQMPLLTTQYWVIDGLDECLDSEKLFLLLQKFDCGFCIRIFFSSRRLPDLEKHVARLQQNHVYRHHISTEETNADIKRFVENNSEELPVDSDDRPALVEKLVQMSDGAFLWTELAFEGLRRVFGEEEIDEVLDEVPIGMTPLYDRILESMAKNHRQIKLIRAILEWTVCGTRPLSTAELQAVLSYDLNSKIRNVERTVDELCGQLLQINNGKVQMIHATARDFLLKEGSNSIFGVDRAATNQHLAIVCLKYLTDDEMRPPRHPALISKPVSRSPFVDYACTSFSEHLAASSSASDELFLLLDKFLRGNVLSWVEYILREKQNLYYLIRTSKNLQRYLARRSKHASPPLGEHFGNIDGWQTDLLRTSLKFGDNLLREPSSVHFILPPLCPTDSRIHQQFGKTTKGLRLSGLSNASWDDCFCYIDHRPSRALSLASCDGLFALGMKSGAIKLYQESTCREISLLEHGEPVKMLKFSNASQLLASAGYGQLKLWSVNGGELLWAIPHRNPLSSMRFTETDECLVAVNQHRETIMLHVDDGARMNRGDGNEQEGHGSKPKLSQGSWQVVLSADICPKAELLAVAHRGRPPQIWSIRGDVMITTCHMARDKPGIPIMSVSKVLFNPNPAIELLAVSYQDGDLAIFDIWAGDDHEVKSLSADSLTLASTSDGRTLASGDARGTIKLWDFETLTLLYCIRSTEYEVRSLAFSGDGFRLYDIRDTKTKIWEPAVLVRTTIHEESSVSESMMAVPAPVTIGREREAIDIMLVHAPPDAGCIFAGRDDGSVVAYDWETGEMVSTLYSHRRDVFVTSMSWNSSCSLIATADASNKIEAHTLRKSAHNVWSWSGKQFETKLNDRVRQLVLHPKEPWLFVVQAHRSMLIDTTTKAEYPLPNTTTIEDDEYRAGLWLCREPGSHLLLLARSYGIDIYAFDTLASVNESWRKRVWCPTNGRQPLGQTIDRLLIDEHDKYLAVLLHVPSQNSQLPRLVVYKTTHLRLRENGTETTMPVSDPILAVAGLTMKTFLGFYGNRLVYLDHRLWVQAIDLAKLDANANARFEMIQPERYLFIPQEYIGSNNGVDGVVTAIGSAVFPKEGELAVVKNLFEWPFSGEPSKVRGISGGTR</sequence>
<reference evidence="8" key="2">
    <citation type="submission" date="2023-05" db="EMBL/GenBank/DDBJ databases">
        <authorList>
            <consortium name="Lawrence Berkeley National Laboratory"/>
            <person name="Steindorff A."/>
            <person name="Hensen N."/>
            <person name="Bonometti L."/>
            <person name="Westerberg I."/>
            <person name="Brannstrom I.O."/>
            <person name="Guillou S."/>
            <person name="Cros-Aarteil S."/>
            <person name="Calhoun S."/>
            <person name="Haridas S."/>
            <person name="Kuo A."/>
            <person name="Mondo S."/>
            <person name="Pangilinan J."/>
            <person name="Riley R."/>
            <person name="Labutti K."/>
            <person name="Andreopoulos B."/>
            <person name="Lipzen A."/>
            <person name="Chen C."/>
            <person name="Yanf M."/>
            <person name="Daum C."/>
            <person name="Ng V."/>
            <person name="Clum A."/>
            <person name="Ohm R."/>
            <person name="Martin F."/>
            <person name="Silar P."/>
            <person name="Natvig D."/>
            <person name="Lalanne C."/>
            <person name="Gautier V."/>
            <person name="Ament-Velasquez S.L."/>
            <person name="Kruys A."/>
            <person name="Hutchinson M.I."/>
            <person name="Powell A.J."/>
            <person name="Barry K."/>
            <person name="Miller A.N."/>
            <person name="Grigoriev I.V."/>
            <person name="Debuchy R."/>
            <person name="Gladieux P."/>
            <person name="Thoren M.H."/>
            <person name="Johannesson H."/>
        </authorList>
    </citation>
    <scope>NUCLEOTIDE SEQUENCE</scope>
    <source>
        <strain evidence="8">CBS 538.74</strain>
    </source>
</reference>
<gene>
    <name evidence="8" type="ORF">C8A00DRAFT_35538</name>
</gene>
<dbReference type="InterPro" id="IPR007751">
    <property type="entry name" value="DUF676_lipase-like"/>
</dbReference>